<dbReference type="InterPro" id="IPR032710">
    <property type="entry name" value="NTF2-like_dom_sf"/>
</dbReference>
<dbReference type="EMBL" id="PECH01000001">
    <property type="protein sequence ID" value="TDZ87301.1"/>
    <property type="molecule type" value="Genomic_DNA"/>
</dbReference>
<dbReference type="Gene3D" id="3.10.450.50">
    <property type="match status" value="1"/>
</dbReference>
<gene>
    <name evidence="2" type="ORF">DE4585_00293</name>
</gene>
<dbReference type="Pfam" id="PF13577">
    <property type="entry name" value="SnoaL_4"/>
    <property type="match status" value="1"/>
</dbReference>
<dbReference type="SUPFAM" id="SSF54427">
    <property type="entry name" value="NTF2-like"/>
    <property type="match status" value="1"/>
</dbReference>
<dbReference type="InterPro" id="IPR037401">
    <property type="entry name" value="SnoaL-like"/>
</dbReference>
<dbReference type="CDD" id="cd00531">
    <property type="entry name" value="NTF2_like"/>
    <property type="match status" value="1"/>
</dbReference>
<proteinExistence type="predicted"/>
<reference evidence="2 3" key="1">
    <citation type="journal article" date="2019" name="Sci. Rep.">
        <title>Extended insight into the Mycobacterium chelonae-abscessus complex through whole genome sequencing of Mycobacterium salmoniphilum outbreak and Mycobacterium salmoniphilum-like strains.</title>
        <authorList>
            <person name="Behra P.R.K."/>
            <person name="Das S."/>
            <person name="Pettersson B.M.F."/>
            <person name="Shirreff L."/>
            <person name="DuCote T."/>
            <person name="Jacobsson K.G."/>
            <person name="Ennis D.G."/>
            <person name="Kirsebom L.A."/>
        </authorList>
    </citation>
    <scope>NUCLEOTIDE SEQUENCE [LARGE SCALE GENOMIC DNA]</scope>
    <source>
        <strain evidence="2 3">DE 4585</strain>
    </source>
</reference>
<protein>
    <submittedName>
        <fullName evidence="2">RNA polymerase factor sigma-70</fullName>
    </submittedName>
</protein>
<feature type="domain" description="SnoaL-like" evidence="1">
    <location>
        <begin position="3"/>
        <end position="136"/>
    </location>
</feature>
<organism evidence="2 3">
    <name type="scientific">Mycobacteroides salmoniphilum</name>
    <dbReference type="NCBI Taxonomy" id="404941"/>
    <lineage>
        <taxon>Bacteria</taxon>
        <taxon>Bacillati</taxon>
        <taxon>Actinomycetota</taxon>
        <taxon>Actinomycetes</taxon>
        <taxon>Mycobacteriales</taxon>
        <taxon>Mycobacteriaceae</taxon>
        <taxon>Mycobacteroides</taxon>
    </lineage>
</organism>
<evidence type="ECO:0000259" key="1">
    <source>
        <dbReference type="Pfam" id="PF13577"/>
    </source>
</evidence>
<dbReference type="AlphaFoldDB" id="A0A4R8S6J0"/>
<accession>A0A4R8S6J0</accession>
<name>A0A4R8S6J0_9MYCO</name>
<comment type="caution">
    <text evidence="2">The sequence shown here is derived from an EMBL/GenBank/DDBJ whole genome shotgun (WGS) entry which is preliminary data.</text>
</comment>
<dbReference type="RefSeq" id="WP_134069464.1">
    <property type="nucleotide sequence ID" value="NZ_PECH01000001.1"/>
</dbReference>
<sequence>MTDDRLAIQDLVARYASAADRRDVDALVGLFSSDAELVRPPALLRRGDSAVLQGREAIADSIVAALAPLHATYHLIGQQSATVRGDTATGEVYCMAHHIYLRGTDGDRDSFHDNVMAVRYLDDYERGPAGWVFTRREPVVVFSEDRPVRVG</sequence>
<evidence type="ECO:0000313" key="2">
    <source>
        <dbReference type="EMBL" id="TDZ87301.1"/>
    </source>
</evidence>
<dbReference type="Proteomes" id="UP000295117">
    <property type="component" value="Unassembled WGS sequence"/>
</dbReference>
<evidence type="ECO:0000313" key="3">
    <source>
        <dbReference type="Proteomes" id="UP000295117"/>
    </source>
</evidence>